<dbReference type="AlphaFoldDB" id="A0A644Z808"/>
<keyword evidence="5" id="KW-0648">Protein biosynthesis</keyword>
<dbReference type="InterPro" id="IPR036621">
    <property type="entry name" value="Anticodon-bd_dom_sf"/>
</dbReference>
<evidence type="ECO:0000259" key="7">
    <source>
        <dbReference type="Pfam" id="PF03129"/>
    </source>
</evidence>
<dbReference type="Gene3D" id="3.40.50.800">
    <property type="entry name" value="Anticodon-binding domain"/>
    <property type="match status" value="1"/>
</dbReference>
<evidence type="ECO:0000256" key="4">
    <source>
        <dbReference type="ARBA" id="ARBA00022840"/>
    </source>
</evidence>
<organism evidence="8">
    <name type="scientific">bioreactor metagenome</name>
    <dbReference type="NCBI Taxonomy" id="1076179"/>
    <lineage>
        <taxon>unclassified sequences</taxon>
        <taxon>metagenomes</taxon>
        <taxon>ecological metagenomes</taxon>
    </lineage>
</organism>
<keyword evidence="1" id="KW-0963">Cytoplasm</keyword>
<keyword evidence="3" id="KW-0547">Nucleotide-binding</keyword>
<gene>
    <name evidence="8" type="primary">glyQS_20</name>
    <name evidence="8" type="ORF">SDC9_83620</name>
</gene>
<sequence length="105" mass="12215">MAPIKLAVLPLIKKDGLPEKAREIMNDFKFDIACQYDEKDSIGKRYRRQDAIGTPFCVTVDHQSLEDNCVTIRYRDTMKQERVPIADLKSIIYEKVSLRKVLEKI</sequence>
<keyword evidence="2 8" id="KW-0436">Ligase</keyword>
<evidence type="ECO:0000256" key="2">
    <source>
        <dbReference type="ARBA" id="ARBA00022598"/>
    </source>
</evidence>
<dbReference type="InterPro" id="IPR004154">
    <property type="entry name" value="Anticodon-bd"/>
</dbReference>
<evidence type="ECO:0000256" key="6">
    <source>
        <dbReference type="ARBA" id="ARBA00023146"/>
    </source>
</evidence>
<name>A0A644Z808_9ZZZZ</name>
<dbReference type="GO" id="GO:0005737">
    <property type="term" value="C:cytoplasm"/>
    <property type="evidence" value="ECO:0007669"/>
    <property type="project" value="TreeGrafter"/>
</dbReference>
<proteinExistence type="predicted"/>
<feature type="domain" description="Anticodon-binding" evidence="7">
    <location>
        <begin position="6"/>
        <end position="93"/>
    </location>
</feature>
<dbReference type="EMBL" id="VSSQ01007800">
    <property type="protein sequence ID" value="MPM37015.1"/>
    <property type="molecule type" value="Genomic_DNA"/>
</dbReference>
<reference evidence="8" key="1">
    <citation type="submission" date="2019-08" db="EMBL/GenBank/DDBJ databases">
        <authorList>
            <person name="Kucharzyk K."/>
            <person name="Murdoch R.W."/>
            <person name="Higgins S."/>
            <person name="Loffler F."/>
        </authorList>
    </citation>
    <scope>NUCLEOTIDE SEQUENCE</scope>
</reference>
<dbReference type="FunFam" id="3.40.50.800:FF:000002">
    <property type="entry name" value="Glycine--tRNA ligase"/>
    <property type="match status" value="1"/>
</dbReference>
<dbReference type="GO" id="GO:0006426">
    <property type="term" value="P:glycyl-tRNA aminoacylation"/>
    <property type="evidence" value="ECO:0007669"/>
    <property type="project" value="TreeGrafter"/>
</dbReference>
<evidence type="ECO:0000256" key="5">
    <source>
        <dbReference type="ARBA" id="ARBA00022917"/>
    </source>
</evidence>
<dbReference type="Pfam" id="PF03129">
    <property type="entry name" value="HGTP_anticodon"/>
    <property type="match status" value="1"/>
</dbReference>
<dbReference type="PANTHER" id="PTHR10745">
    <property type="entry name" value="GLYCYL-TRNA SYNTHETASE/DNA POLYMERASE SUBUNIT GAMMA-2"/>
    <property type="match status" value="1"/>
</dbReference>
<keyword evidence="4" id="KW-0067">ATP-binding</keyword>
<evidence type="ECO:0000256" key="1">
    <source>
        <dbReference type="ARBA" id="ARBA00022490"/>
    </source>
</evidence>
<dbReference type="InterPro" id="IPR027031">
    <property type="entry name" value="Gly-tRNA_synthase/POLG2"/>
</dbReference>
<dbReference type="GO" id="GO:0005524">
    <property type="term" value="F:ATP binding"/>
    <property type="evidence" value="ECO:0007669"/>
    <property type="project" value="UniProtKB-KW"/>
</dbReference>
<accession>A0A644Z808</accession>
<dbReference type="PANTHER" id="PTHR10745:SF8">
    <property type="entry name" value="DNA POLYMERASE SUBUNIT GAMMA-2, MITOCHONDRIAL"/>
    <property type="match status" value="1"/>
</dbReference>
<evidence type="ECO:0000256" key="3">
    <source>
        <dbReference type="ARBA" id="ARBA00022741"/>
    </source>
</evidence>
<dbReference type="SUPFAM" id="SSF52954">
    <property type="entry name" value="Class II aaRS ABD-related"/>
    <property type="match status" value="1"/>
</dbReference>
<protein>
    <submittedName>
        <fullName evidence="8">Glycine--tRNA ligase</fullName>
        <ecNumber evidence="8">6.1.1.14</ecNumber>
    </submittedName>
</protein>
<comment type="caution">
    <text evidence="8">The sequence shown here is derived from an EMBL/GenBank/DDBJ whole genome shotgun (WGS) entry which is preliminary data.</text>
</comment>
<dbReference type="GO" id="GO:0044281">
    <property type="term" value="P:small molecule metabolic process"/>
    <property type="evidence" value="ECO:0007669"/>
    <property type="project" value="UniProtKB-ARBA"/>
</dbReference>
<dbReference type="GO" id="GO:0004820">
    <property type="term" value="F:glycine-tRNA ligase activity"/>
    <property type="evidence" value="ECO:0007669"/>
    <property type="project" value="UniProtKB-EC"/>
</dbReference>
<keyword evidence="6" id="KW-0030">Aminoacyl-tRNA synthetase</keyword>
<evidence type="ECO:0000313" key="8">
    <source>
        <dbReference type="EMBL" id="MPM37015.1"/>
    </source>
</evidence>
<dbReference type="EC" id="6.1.1.14" evidence="8"/>